<reference evidence="2" key="1">
    <citation type="submission" date="2022-03" db="EMBL/GenBank/DDBJ databases">
        <title>A functionally conserved STORR gene fusion in Papaver species that diverged 16.8 million years ago.</title>
        <authorList>
            <person name="Catania T."/>
        </authorList>
    </citation>
    <scope>NUCLEOTIDE SEQUENCE</scope>
    <source>
        <strain evidence="2">S-191538</strain>
    </source>
</reference>
<feature type="region of interest" description="Disordered" evidence="1">
    <location>
        <begin position="27"/>
        <end position="66"/>
    </location>
</feature>
<sequence>GTDYVPLQLSKTYCSITDLFFNKRNRNNLQNSKRKRLEPGKVSPRRPVPEHILRPPYVKSKQSPGIASGLEIHDEKGKECMRASGRLAAQVLEYAGTLVK</sequence>
<name>A0AA42B3B9_PAPNU</name>
<keyword evidence="3" id="KW-1185">Reference proteome</keyword>
<dbReference type="Proteomes" id="UP001177140">
    <property type="component" value="Unassembled WGS sequence"/>
</dbReference>
<dbReference type="Gene3D" id="3.90.230.10">
    <property type="entry name" value="Creatinase/methionine aminopeptidase superfamily"/>
    <property type="match status" value="1"/>
</dbReference>
<dbReference type="EMBL" id="JAJJMA010321495">
    <property type="protein sequence ID" value="MCL7049903.1"/>
    <property type="molecule type" value="Genomic_DNA"/>
</dbReference>
<dbReference type="GO" id="GO:0009507">
    <property type="term" value="C:chloroplast"/>
    <property type="evidence" value="ECO:0007669"/>
    <property type="project" value="TreeGrafter"/>
</dbReference>
<proteinExistence type="predicted"/>
<accession>A0AA42B3B9</accession>
<dbReference type="PANTHER" id="PTHR43330">
    <property type="entry name" value="METHIONINE AMINOPEPTIDASE"/>
    <property type="match status" value="1"/>
</dbReference>
<comment type="caution">
    <text evidence="2">The sequence shown here is derived from an EMBL/GenBank/DDBJ whole genome shotgun (WGS) entry which is preliminary data.</text>
</comment>
<gene>
    <name evidence="2" type="ORF">MKW94_009044</name>
</gene>
<dbReference type="GO" id="GO:0070006">
    <property type="term" value="F:metalloaminopeptidase activity"/>
    <property type="evidence" value="ECO:0007669"/>
    <property type="project" value="TreeGrafter"/>
</dbReference>
<evidence type="ECO:0000313" key="2">
    <source>
        <dbReference type="EMBL" id="MCL7049903.1"/>
    </source>
</evidence>
<evidence type="ECO:0000313" key="3">
    <source>
        <dbReference type="Proteomes" id="UP001177140"/>
    </source>
</evidence>
<dbReference type="AlphaFoldDB" id="A0AA42B3B9"/>
<protein>
    <submittedName>
        <fullName evidence="2">Uncharacterized protein</fullName>
    </submittedName>
</protein>
<feature type="non-terminal residue" evidence="2">
    <location>
        <position position="100"/>
    </location>
</feature>
<dbReference type="PANTHER" id="PTHR43330:SF8">
    <property type="entry name" value="METHIONINE AMINOPEPTIDASE 1D, MITOCHONDRIAL"/>
    <property type="match status" value="1"/>
</dbReference>
<dbReference type="InterPro" id="IPR036005">
    <property type="entry name" value="Creatinase/aminopeptidase-like"/>
</dbReference>
<evidence type="ECO:0000256" key="1">
    <source>
        <dbReference type="SAM" id="MobiDB-lite"/>
    </source>
</evidence>
<organism evidence="2 3">
    <name type="scientific">Papaver nudicaule</name>
    <name type="common">Iceland poppy</name>
    <dbReference type="NCBI Taxonomy" id="74823"/>
    <lineage>
        <taxon>Eukaryota</taxon>
        <taxon>Viridiplantae</taxon>
        <taxon>Streptophyta</taxon>
        <taxon>Embryophyta</taxon>
        <taxon>Tracheophyta</taxon>
        <taxon>Spermatophyta</taxon>
        <taxon>Magnoliopsida</taxon>
        <taxon>Ranunculales</taxon>
        <taxon>Papaveraceae</taxon>
        <taxon>Papaveroideae</taxon>
        <taxon>Papaver</taxon>
    </lineage>
</organism>
<feature type="non-terminal residue" evidence="2">
    <location>
        <position position="1"/>
    </location>
</feature>